<keyword evidence="3" id="KW-1006">Bacterial flagellum protein export</keyword>
<protein>
    <recommendedName>
        <fullName evidence="2">Flagellar biosynthetic protein FlhB</fullName>
    </recommendedName>
</protein>
<dbReference type="PANTHER" id="PTHR30531">
    <property type="entry name" value="FLAGELLAR BIOSYNTHETIC PROTEIN FLHB"/>
    <property type="match status" value="1"/>
</dbReference>
<dbReference type="Proteomes" id="UP000006322">
    <property type="component" value="Unassembled WGS sequence"/>
</dbReference>
<name>K6ZBH6_9ALTE</name>
<comment type="function">
    <text evidence="4">Required for formation of the rod structure in the basal body of the flagellar apparatus. Together with FliI and FliH, may constitute the export apparatus of flagellin.</text>
</comment>
<evidence type="ECO:0000256" key="5">
    <source>
        <dbReference type="SAM" id="MobiDB-lite"/>
    </source>
</evidence>
<dbReference type="InterPro" id="IPR006135">
    <property type="entry name" value="T3SS_substrate_exporter"/>
</dbReference>
<reference evidence="7" key="1">
    <citation type="journal article" date="2014" name="Environ. Microbiol.">
        <title>Comparative genomics of the marine bacterial genus Glaciecola reveals the high degree of genomic diversity and genomic characteristic for cold adaptation.</title>
        <authorList>
            <person name="Qin Q.L."/>
            <person name="Xie B.B."/>
            <person name="Yu Y."/>
            <person name="Shu Y.L."/>
            <person name="Rong J.C."/>
            <person name="Zhang Y.J."/>
            <person name="Zhao D.L."/>
            <person name="Chen X.L."/>
            <person name="Zhang X.Y."/>
            <person name="Chen B."/>
            <person name="Zhou B.C."/>
            <person name="Zhang Y.Z."/>
        </authorList>
    </citation>
    <scope>NUCLEOTIDE SEQUENCE [LARGE SCALE GENOMIC DNA]</scope>
    <source>
        <strain evidence="7">LMG 21857</strain>
    </source>
</reference>
<dbReference type="Pfam" id="PF01312">
    <property type="entry name" value="Bac_export_2"/>
    <property type="match status" value="1"/>
</dbReference>
<accession>K6ZBH6</accession>
<dbReference type="Gene3D" id="3.40.1690.10">
    <property type="entry name" value="secretion proteins EscU"/>
    <property type="match status" value="1"/>
</dbReference>
<keyword evidence="3" id="KW-0813">Transport</keyword>
<dbReference type="GO" id="GO:0009306">
    <property type="term" value="P:protein secretion"/>
    <property type="evidence" value="ECO:0007669"/>
    <property type="project" value="InterPro"/>
</dbReference>
<dbReference type="AlphaFoldDB" id="K6ZBH6"/>
<dbReference type="STRING" id="1129793.GPLA_2563"/>
<dbReference type="InterPro" id="IPR029025">
    <property type="entry name" value="T3SS_substrate_exporter_C"/>
</dbReference>
<comment type="caution">
    <text evidence="6">The sequence shown here is derived from an EMBL/GenBank/DDBJ whole genome shotgun (WGS) entry which is preliminary data.</text>
</comment>
<evidence type="ECO:0000256" key="4">
    <source>
        <dbReference type="ARBA" id="ARBA00025078"/>
    </source>
</evidence>
<gene>
    <name evidence="6" type="ORF">GPLA_2563</name>
</gene>
<keyword evidence="3" id="KW-0653">Protein transport</keyword>
<sequence>MTDSEQSNTHNPKAKSAVALKHHEGDKKNAPQVVAKGFGELADEIIALAKESGVLIHEDPYLSEFLAGLDLGQEIPEQLYNVIAELISFSYVLQGKFPESWAKDYHKVSKHV</sequence>
<dbReference type="EMBL" id="BAER01000061">
    <property type="protein sequence ID" value="GAC33461.1"/>
    <property type="molecule type" value="Genomic_DNA"/>
</dbReference>
<feature type="region of interest" description="Disordered" evidence="5">
    <location>
        <begin position="1"/>
        <end position="28"/>
    </location>
</feature>
<evidence type="ECO:0000313" key="7">
    <source>
        <dbReference type="Proteomes" id="UP000006322"/>
    </source>
</evidence>
<organism evidence="6 7">
    <name type="scientific">Paraglaciecola polaris LMG 21857</name>
    <dbReference type="NCBI Taxonomy" id="1129793"/>
    <lineage>
        <taxon>Bacteria</taxon>
        <taxon>Pseudomonadati</taxon>
        <taxon>Pseudomonadota</taxon>
        <taxon>Gammaproteobacteria</taxon>
        <taxon>Alteromonadales</taxon>
        <taxon>Alteromonadaceae</taxon>
        <taxon>Paraglaciecola</taxon>
    </lineage>
</organism>
<comment type="similarity">
    <text evidence="1">Belongs to the type III secretion exporter family.</text>
</comment>
<evidence type="ECO:0000256" key="1">
    <source>
        <dbReference type="ARBA" id="ARBA00010690"/>
    </source>
</evidence>
<keyword evidence="7" id="KW-1185">Reference proteome</keyword>
<feature type="compositionally biased region" description="Polar residues" evidence="5">
    <location>
        <begin position="1"/>
        <end position="11"/>
    </location>
</feature>
<dbReference type="SUPFAM" id="SSF160544">
    <property type="entry name" value="EscU C-terminal domain-like"/>
    <property type="match status" value="1"/>
</dbReference>
<proteinExistence type="inferred from homology"/>
<dbReference type="OrthoDB" id="5244399at2"/>
<evidence type="ECO:0000256" key="2">
    <source>
        <dbReference type="ARBA" id="ARBA00021622"/>
    </source>
</evidence>
<evidence type="ECO:0000256" key="3">
    <source>
        <dbReference type="ARBA" id="ARBA00023225"/>
    </source>
</evidence>
<dbReference type="RefSeq" id="WP_007105240.1">
    <property type="nucleotide sequence ID" value="NZ_BAER01000061.1"/>
</dbReference>
<dbReference type="PANTHER" id="PTHR30531:SF12">
    <property type="entry name" value="FLAGELLAR BIOSYNTHETIC PROTEIN FLHB"/>
    <property type="match status" value="1"/>
</dbReference>
<evidence type="ECO:0000313" key="6">
    <source>
        <dbReference type="EMBL" id="GAC33461.1"/>
    </source>
</evidence>
<dbReference type="GO" id="GO:0005886">
    <property type="term" value="C:plasma membrane"/>
    <property type="evidence" value="ECO:0007669"/>
    <property type="project" value="TreeGrafter"/>
</dbReference>